<dbReference type="AlphaFoldDB" id="A0A0G4NUQ4"/>
<dbReference type="Proteomes" id="UP000053732">
    <property type="component" value="Unassembled WGS sequence"/>
</dbReference>
<dbReference type="EMBL" id="HG793134">
    <property type="protein sequence ID" value="CRL17801.1"/>
    <property type="molecule type" value="Genomic_DNA"/>
</dbReference>
<proteinExistence type="predicted"/>
<organism evidence="1 2">
    <name type="scientific">Penicillium camemberti (strain FM 013)</name>
    <dbReference type="NCBI Taxonomy" id="1429867"/>
    <lineage>
        <taxon>Eukaryota</taxon>
        <taxon>Fungi</taxon>
        <taxon>Dikarya</taxon>
        <taxon>Ascomycota</taxon>
        <taxon>Pezizomycotina</taxon>
        <taxon>Eurotiomycetes</taxon>
        <taxon>Eurotiomycetidae</taxon>
        <taxon>Eurotiales</taxon>
        <taxon>Aspergillaceae</taxon>
        <taxon>Penicillium</taxon>
    </lineage>
</organism>
<gene>
    <name evidence="1" type="ORF">PCAMFM013_S001g000761</name>
</gene>
<sequence length="112" mass="12825">MPSTKLPLVLPLAFLDLENELQELIHLEASMKLYNQTVGFRNLVMMATGAIPIPDVISTKTMLNLHLESWAQAREKEEYLERSILERLRQLPESIRQLFVTAHRSALNDLGL</sequence>
<name>A0A0G4NUQ4_PENC3</name>
<evidence type="ECO:0000313" key="1">
    <source>
        <dbReference type="EMBL" id="CRL17801.1"/>
    </source>
</evidence>
<accession>A0A0G4NUQ4</accession>
<keyword evidence="2" id="KW-1185">Reference proteome</keyword>
<protein>
    <submittedName>
        <fullName evidence="1">Str. FM013</fullName>
    </submittedName>
</protein>
<evidence type="ECO:0000313" key="2">
    <source>
        <dbReference type="Proteomes" id="UP000053732"/>
    </source>
</evidence>
<reference evidence="1 2" key="1">
    <citation type="journal article" date="2014" name="Nat. Commun.">
        <title>Multiple recent horizontal transfers of a large genomic region in cheese making fungi.</title>
        <authorList>
            <person name="Cheeseman K."/>
            <person name="Ropars J."/>
            <person name="Renault P."/>
            <person name="Dupont J."/>
            <person name="Gouzy J."/>
            <person name="Branca A."/>
            <person name="Abraham A.L."/>
            <person name="Ceppi M."/>
            <person name="Conseiller E."/>
            <person name="Debuchy R."/>
            <person name="Malagnac F."/>
            <person name="Goarin A."/>
            <person name="Silar P."/>
            <person name="Lacoste S."/>
            <person name="Sallet E."/>
            <person name="Bensimon A."/>
            <person name="Giraud T."/>
            <person name="Brygoo Y."/>
        </authorList>
    </citation>
    <scope>NUCLEOTIDE SEQUENCE [LARGE SCALE GENOMIC DNA]</scope>
    <source>
        <strain evidence="2">FM 013</strain>
    </source>
</reference>